<comment type="cofactor">
    <cofactor evidence="1">
        <name>Mg(2+)</name>
        <dbReference type="ChEBI" id="CHEBI:18420"/>
    </cofactor>
</comment>
<evidence type="ECO:0000256" key="13">
    <source>
        <dbReference type="ARBA" id="ARBA00048679"/>
    </source>
</evidence>
<dbReference type="Gene3D" id="3.30.200.20">
    <property type="entry name" value="Phosphorylase Kinase, domain 1"/>
    <property type="match status" value="1"/>
</dbReference>
<dbReference type="GO" id="GO:0005737">
    <property type="term" value="C:cytoplasm"/>
    <property type="evidence" value="ECO:0007669"/>
    <property type="project" value="TreeGrafter"/>
</dbReference>
<evidence type="ECO:0000256" key="6">
    <source>
        <dbReference type="ARBA" id="ARBA00022737"/>
    </source>
</evidence>
<proteinExistence type="inferred from homology"/>
<dbReference type="SMART" id="SM00220">
    <property type="entry name" value="S_TKc"/>
    <property type="match status" value="1"/>
</dbReference>
<evidence type="ECO:0000256" key="5">
    <source>
        <dbReference type="ARBA" id="ARBA00022723"/>
    </source>
</evidence>
<keyword evidence="18" id="KW-1185">Reference proteome</keyword>
<dbReference type="EMBL" id="GG662209">
    <property type="protein sequence ID" value="EAS07867.2"/>
    <property type="molecule type" value="Genomic_DNA"/>
</dbReference>
<keyword evidence="8 17" id="KW-0418">Kinase</keyword>
<evidence type="ECO:0000256" key="1">
    <source>
        <dbReference type="ARBA" id="ARBA00001946"/>
    </source>
</evidence>
<dbReference type="FunFam" id="1.10.510.10:FF:000945">
    <property type="entry name" value="Uncharacterized protein"/>
    <property type="match status" value="1"/>
</dbReference>
<evidence type="ECO:0000259" key="16">
    <source>
        <dbReference type="PROSITE" id="PS50011"/>
    </source>
</evidence>
<name>I7MB86_TETTS</name>
<keyword evidence="4" id="KW-0808">Transferase</keyword>
<feature type="region of interest" description="Disordered" evidence="15">
    <location>
        <begin position="615"/>
        <end position="640"/>
    </location>
</feature>
<dbReference type="GO" id="GO:0005634">
    <property type="term" value="C:nucleus"/>
    <property type="evidence" value="ECO:0007669"/>
    <property type="project" value="TreeGrafter"/>
</dbReference>
<dbReference type="PANTHER" id="PTHR44167:SF18">
    <property type="entry name" value="PROTEIN KINASE DOMAIN-CONTAINING PROTEIN"/>
    <property type="match status" value="1"/>
</dbReference>
<evidence type="ECO:0000256" key="11">
    <source>
        <dbReference type="ARBA" id="ARBA00024334"/>
    </source>
</evidence>
<evidence type="ECO:0000256" key="15">
    <source>
        <dbReference type="SAM" id="MobiDB-lite"/>
    </source>
</evidence>
<dbReference type="KEGG" id="tet:TTHERM_00526980"/>
<dbReference type="PROSITE" id="PS00108">
    <property type="entry name" value="PROTEIN_KINASE_ST"/>
    <property type="match status" value="1"/>
</dbReference>
<evidence type="ECO:0000313" key="17">
    <source>
        <dbReference type="EMBL" id="EAS07867.2"/>
    </source>
</evidence>
<dbReference type="HOGENOM" id="CLU_366607_0_0_1"/>
<dbReference type="PROSITE" id="PS50011">
    <property type="entry name" value="PROTEIN_KINASE_DOM"/>
    <property type="match status" value="1"/>
</dbReference>
<feature type="compositionally biased region" description="Basic and acidic residues" evidence="15">
    <location>
        <begin position="577"/>
        <end position="591"/>
    </location>
</feature>
<comment type="catalytic activity">
    <reaction evidence="12">
        <text>L-threonyl-[protein] + ATP = O-phospho-L-threonyl-[protein] + ADP + H(+)</text>
        <dbReference type="Rhea" id="RHEA:46608"/>
        <dbReference type="Rhea" id="RHEA-COMP:11060"/>
        <dbReference type="Rhea" id="RHEA-COMP:11605"/>
        <dbReference type="ChEBI" id="CHEBI:15378"/>
        <dbReference type="ChEBI" id="CHEBI:30013"/>
        <dbReference type="ChEBI" id="CHEBI:30616"/>
        <dbReference type="ChEBI" id="CHEBI:61977"/>
        <dbReference type="ChEBI" id="CHEBI:456216"/>
        <dbReference type="EC" id="2.7.11.1"/>
    </reaction>
</comment>
<evidence type="ECO:0000256" key="3">
    <source>
        <dbReference type="ARBA" id="ARBA00022527"/>
    </source>
</evidence>
<sequence length="813" mass="94849">MNIEKRGGYDYSDCSFEVRLTKRKFLHSVLRYVYFARDKIVVCKEPYQKKPEKIIKLNTRYTIKWIYNPKKIDRPFKEKAIGFSILNDKDESITQFYGDNIIMTCLLDFLQKQIFQADFLNEYEIITKIGKGKYAKVYKVKRKDTGELFAVKYLHKRKMKDIDDSEAALDNELNILRQLDHPNCLKLVACFQDTNGYYILTELLDESKSLSQEIAKYKNPQFSYKMIKHILGQLIKGLEYVHSKGIMHRDLKPQNIMFTISQSGALSQLKLIDFGLAQIIKSQKYIYVHVGTPGFVAPEILANESENHRYDEKCDLFSIGVIFHILLTGKTVFPGNKFSQVLEKNKLCQIQLSGARYEQISQEALDLLGKLLQKDPRRRISAKDALQHPFFSEKGSEFDKMPSCMETVQGVQMTKLKDEITNLPKRPMKTLSSLQDYDQPNGVSPTTIRANLFQQLNSLKSMKDIDATNETSYSLQTEALYKFTKDLIVLLEDIENNKEFLHATTVEEDYTDSPMKLQQKNKFFNPPISEQEENQRIKIITEIKKNKENSLINTIKVPERIEEEEEENNQVENQPESDQKNEELTDQDRQKIRDLKKNLCINTKMTEKSKFSSGIEISNTDNNINKNSQVPTQNNEDDEEQVNHIGRKIEYPPKNMILNEMPSPISPPNNFKLRPKLQLRIEKHQLQQQDSQGQFKQSTHIKFPKEIVQLIDFFPKDMFNCYLCHDREEIEKGMSKRVFKLGLFLLYGEDVLKQPAPQQILQKLEEITKKKKFHPWFIGMIKSMLQENESQRPSIKQLSQMIQKSLNPIKTIS</sequence>
<keyword evidence="9" id="KW-0106">Calcium</keyword>
<comment type="catalytic activity">
    <reaction evidence="13">
        <text>L-seryl-[protein] + ATP = O-phospho-L-seryl-[protein] + ADP + H(+)</text>
        <dbReference type="Rhea" id="RHEA:17989"/>
        <dbReference type="Rhea" id="RHEA-COMP:9863"/>
        <dbReference type="Rhea" id="RHEA-COMP:11604"/>
        <dbReference type="ChEBI" id="CHEBI:15378"/>
        <dbReference type="ChEBI" id="CHEBI:29999"/>
        <dbReference type="ChEBI" id="CHEBI:30616"/>
        <dbReference type="ChEBI" id="CHEBI:83421"/>
        <dbReference type="ChEBI" id="CHEBI:456216"/>
        <dbReference type="EC" id="2.7.11.1"/>
    </reaction>
</comment>
<dbReference type="RefSeq" id="XP_001028109.2">
    <property type="nucleotide sequence ID" value="XM_001028109.3"/>
</dbReference>
<accession>I7MB86</accession>
<evidence type="ECO:0000256" key="14">
    <source>
        <dbReference type="PROSITE-ProRule" id="PRU10141"/>
    </source>
</evidence>
<evidence type="ECO:0000256" key="4">
    <source>
        <dbReference type="ARBA" id="ARBA00022679"/>
    </source>
</evidence>
<evidence type="ECO:0000256" key="12">
    <source>
        <dbReference type="ARBA" id="ARBA00047899"/>
    </source>
</evidence>
<feature type="domain" description="Protein kinase" evidence="16">
    <location>
        <begin position="123"/>
        <end position="391"/>
    </location>
</feature>
<dbReference type="InterPro" id="IPR008271">
    <property type="entry name" value="Ser/Thr_kinase_AS"/>
</dbReference>
<dbReference type="Gene3D" id="1.10.510.10">
    <property type="entry name" value="Transferase(Phosphotransferase) domain 1"/>
    <property type="match status" value="1"/>
</dbReference>
<keyword evidence="7 14" id="KW-0547">Nucleotide-binding</keyword>
<dbReference type="Proteomes" id="UP000009168">
    <property type="component" value="Unassembled WGS sequence"/>
</dbReference>
<dbReference type="GO" id="GO:0005524">
    <property type="term" value="F:ATP binding"/>
    <property type="evidence" value="ECO:0007669"/>
    <property type="project" value="UniProtKB-UniRule"/>
</dbReference>
<reference evidence="18" key="1">
    <citation type="journal article" date="2006" name="PLoS Biol.">
        <title>Macronuclear genome sequence of the ciliate Tetrahymena thermophila, a model eukaryote.</title>
        <authorList>
            <person name="Eisen J.A."/>
            <person name="Coyne R.S."/>
            <person name="Wu M."/>
            <person name="Wu D."/>
            <person name="Thiagarajan M."/>
            <person name="Wortman J.R."/>
            <person name="Badger J.H."/>
            <person name="Ren Q."/>
            <person name="Amedeo P."/>
            <person name="Jones K.M."/>
            <person name="Tallon L.J."/>
            <person name="Delcher A.L."/>
            <person name="Salzberg S.L."/>
            <person name="Silva J.C."/>
            <person name="Haas B.J."/>
            <person name="Majoros W.H."/>
            <person name="Farzad M."/>
            <person name="Carlton J.M."/>
            <person name="Smith R.K. Jr."/>
            <person name="Garg J."/>
            <person name="Pearlman R.E."/>
            <person name="Karrer K.M."/>
            <person name="Sun L."/>
            <person name="Manning G."/>
            <person name="Elde N.C."/>
            <person name="Turkewitz A.P."/>
            <person name="Asai D.J."/>
            <person name="Wilkes D.E."/>
            <person name="Wang Y."/>
            <person name="Cai H."/>
            <person name="Collins K."/>
            <person name="Stewart B.A."/>
            <person name="Lee S.R."/>
            <person name="Wilamowska K."/>
            <person name="Weinberg Z."/>
            <person name="Ruzzo W.L."/>
            <person name="Wloga D."/>
            <person name="Gaertig J."/>
            <person name="Frankel J."/>
            <person name="Tsao C.-C."/>
            <person name="Gorovsky M.A."/>
            <person name="Keeling P.J."/>
            <person name="Waller R.F."/>
            <person name="Patron N.J."/>
            <person name="Cherry J.M."/>
            <person name="Stover N.A."/>
            <person name="Krieger C.J."/>
            <person name="del Toro C."/>
            <person name="Ryder H.F."/>
            <person name="Williamson S.C."/>
            <person name="Barbeau R.A."/>
            <person name="Hamilton E.P."/>
            <person name="Orias E."/>
        </authorList>
    </citation>
    <scope>NUCLEOTIDE SEQUENCE [LARGE SCALE GENOMIC DNA]</scope>
    <source>
        <strain evidence="18">SB210</strain>
    </source>
</reference>
<dbReference type="AlphaFoldDB" id="I7MB86"/>
<comment type="similarity">
    <text evidence="11">Belongs to the protein kinase superfamily. Ser/Thr protein kinase family. CDPK subfamily.</text>
</comment>
<keyword evidence="3" id="KW-0723">Serine/threonine-protein kinase</keyword>
<evidence type="ECO:0000256" key="10">
    <source>
        <dbReference type="ARBA" id="ARBA00022840"/>
    </source>
</evidence>
<protein>
    <recommendedName>
        <fullName evidence="2">non-specific serine/threonine protein kinase</fullName>
        <ecNumber evidence="2">2.7.11.1</ecNumber>
    </recommendedName>
</protein>
<dbReference type="eggNOG" id="KOG0603">
    <property type="taxonomic scope" value="Eukaryota"/>
</dbReference>
<dbReference type="InterPro" id="IPR000719">
    <property type="entry name" value="Prot_kinase_dom"/>
</dbReference>
<keyword evidence="5" id="KW-0479">Metal-binding</keyword>
<dbReference type="GeneID" id="7839284"/>
<dbReference type="GO" id="GO:0044773">
    <property type="term" value="P:mitotic DNA damage checkpoint signaling"/>
    <property type="evidence" value="ECO:0007669"/>
    <property type="project" value="TreeGrafter"/>
</dbReference>
<dbReference type="SUPFAM" id="SSF56112">
    <property type="entry name" value="Protein kinase-like (PK-like)"/>
    <property type="match status" value="1"/>
</dbReference>
<feature type="region of interest" description="Disordered" evidence="15">
    <location>
        <begin position="557"/>
        <end position="591"/>
    </location>
</feature>
<evidence type="ECO:0000313" key="18">
    <source>
        <dbReference type="Proteomes" id="UP000009168"/>
    </source>
</evidence>
<dbReference type="EC" id="2.7.11.1" evidence="2"/>
<evidence type="ECO:0000256" key="2">
    <source>
        <dbReference type="ARBA" id="ARBA00012513"/>
    </source>
</evidence>
<evidence type="ECO:0000256" key="7">
    <source>
        <dbReference type="ARBA" id="ARBA00022741"/>
    </source>
</evidence>
<dbReference type="Pfam" id="PF00069">
    <property type="entry name" value="Pkinase"/>
    <property type="match status" value="1"/>
</dbReference>
<keyword evidence="6" id="KW-0677">Repeat</keyword>
<dbReference type="PROSITE" id="PS00107">
    <property type="entry name" value="PROTEIN_KINASE_ATP"/>
    <property type="match status" value="1"/>
</dbReference>
<keyword evidence="10 14" id="KW-0067">ATP-binding</keyword>
<gene>
    <name evidence="17" type="ORF">TTHERM_00526980</name>
</gene>
<evidence type="ECO:0000256" key="8">
    <source>
        <dbReference type="ARBA" id="ARBA00022777"/>
    </source>
</evidence>
<feature type="binding site" evidence="14">
    <location>
        <position position="152"/>
    </location>
    <ligand>
        <name>ATP</name>
        <dbReference type="ChEBI" id="CHEBI:30616"/>
    </ligand>
</feature>
<dbReference type="GO" id="GO:0004674">
    <property type="term" value="F:protein serine/threonine kinase activity"/>
    <property type="evidence" value="ECO:0007669"/>
    <property type="project" value="UniProtKB-KW"/>
</dbReference>
<dbReference type="PANTHER" id="PTHR44167">
    <property type="entry name" value="OVARIAN-SPECIFIC SERINE/THREONINE-PROTEIN KINASE LOK-RELATED"/>
    <property type="match status" value="1"/>
</dbReference>
<organism evidence="17 18">
    <name type="scientific">Tetrahymena thermophila (strain SB210)</name>
    <dbReference type="NCBI Taxonomy" id="312017"/>
    <lineage>
        <taxon>Eukaryota</taxon>
        <taxon>Sar</taxon>
        <taxon>Alveolata</taxon>
        <taxon>Ciliophora</taxon>
        <taxon>Intramacronucleata</taxon>
        <taxon>Oligohymenophorea</taxon>
        <taxon>Hymenostomatida</taxon>
        <taxon>Tetrahymenina</taxon>
        <taxon>Tetrahymenidae</taxon>
        <taxon>Tetrahymena</taxon>
    </lineage>
</organism>
<dbReference type="STRING" id="312017.I7MB86"/>
<dbReference type="FunFam" id="3.30.200.20:FF:000315">
    <property type="entry name" value="Calcium-dependent protein kinase 3"/>
    <property type="match status" value="1"/>
</dbReference>
<dbReference type="InParanoid" id="I7MB86"/>
<dbReference type="GO" id="GO:0046872">
    <property type="term" value="F:metal ion binding"/>
    <property type="evidence" value="ECO:0007669"/>
    <property type="project" value="UniProtKB-KW"/>
</dbReference>
<dbReference type="InterPro" id="IPR017441">
    <property type="entry name" value="Protein_kinase_ATP_BS"/>
</dbReference>
<feature type="compositionally biased region" description="Polar residues" evidence="15">
    <location>
        <begin position="615"/>
        <end position="634"/>
    </location>
</feature>
<dbReference type="OrthoDB" id="311799at2759"/>
<evidence type="ECO:0000256" key="9">
    <source>
        <dbReference type="ARBA" id="ARBA00022837"/>
    </source>
</evidence>
<dbReference type="InterPro" id="IPR011009">
    <property type="entry name" value="Kinase-like_dom_sf"/>
</dbReference>